<dbReference type="AlphaFoldDB" id="A0A4R4IXR6"/>
<name>A0A4R4IXR6_9GAMM</name>
<dbReference type="EMBL" id="PUJY01000059">
    <property type="protein sequence ID" value="TDB45636.1"/>
    <property type="molecule type" value="Genomic_DNA"/>
</dbReference>
<feature type="domain" description="DUF4113" evidence="1">
    <location>
        <begin position="11"/>
        <end position="45"/>
    </location>
</feature>
<dbReference type="InterPro" id="IPR025188">
    <property type="entry name" value="DUF4113"/>
</dbReference>
<dbReference type="Pfam" id="PF13438">
    <property type="entry name" value="DUF4113"/>
    <property type="match status" value="1"/>
</dbReference>
<organism evidence="2 3">
    <name type="scientific">Photorhabdus khanii subsp. guanajuatensis</name>
    <dbReference type="NCBI Taxonomy" id="2100166"/>
    <lineage>
        <taxon>Bacteria</taxon>
        <taxon>Pseudomonadati</taxon>
        <taxon>Pseudomonadota</taxon>
        <taxon>Gammaproteobacteria</taxon>
        <taxon>Enterobacterales</taxon>
        <taxon>Morganellaceae</taxon>
        <taxon>Photorhabdus</taxon>
    </lineage>
</organism>
<sequence>MSHTFLCSQVKINKEGRSQVFFAGEGIKPAFAMHRQLLSPAYLTR</sequence>
<dbReference type="Proteomes" id="UP000295598">
    <property type="component" value="Unassembled WGS sequence"/>
</dbReference>
<evidence type="ECO:0000259" key="1">
    <source>
        <dbReference type="Pfam" id="PF13438"/>
    </source>
</evidence>
<dbReference type="RefSeq" id="WP_132356080.1">
    <property type="nucleotide sequence ID" value="NZ_CAWOJO010000059.1"/>
</dbReference>
<accession>A0A4R4IXR6</accession>
<reference evidence="2 3" key="1">
    <citation type="journal article" date="2019" name="Int. J. Syst. Evol. Microbiol.">
        <title>Photorhabdus khanii subsp. guanajuatensis subsp. nov., isolated from Heterorhabditis atacamensis, and Photorhabdus luminescens subsp. mexicana subsp. nov., isolated from Heterorhabditis mexicana entomopathogenic nematodes.</title>
        <authorList>
            <person name="Machado R.A.R."/>
            <person name="Bruno P."/>
            <person name="Arce C.C.M."/>
            <person name="Liechti N."/>
            <person name="Kohler A."/>
            <person name="Bernal J."/>
            <person name="Bruggmann R."/>
            <person name="Turlings T.C.J."/>
        </authorList>
    </citation>
    <scope>NUCLEOTIDE SEQUENCE [LARGE SCALE GENOMIC DNA]</scope>
    <source>
        <strain evidence="2 3">MEX20-17</strain>
    </source>
</reference>
<evidence type="ECO:0000313" key="3">
    <source>
        <dbReference type="Proteomes" id="UP000295598"/>
    </source>
</evidence>
<protein>
    <submittedName>
        <fullName evidence="2">UmuDC operon protein</fullName>
    </submittedName>
</protein>
<proteinExistence type="predicted"/>
<gene>
    <name evidence="2" type="ORF">C5467_21435</name>
</gene>
<evidence type="ECO:0000313" key="2">
    <source>
        <dbReference type="EMBL" id="TDB45636.1"/>
    </source>
</evidence>
<comment type="caution">
    <text evidence="2">The sequence shown here is derived from an EMBL/GenBank/DDBJ whole genome shotgun (WGS) entry which is preliminary data.</text>
</comment>